<gene>
    <name evidence="1" type="ORF">S01H1_43550</name>
</gene>
<sequence>MRNDKVKDSDATCAGKPIRAAMHMFSSDLIRGCKEFAEKARNAKIHEDVRVYNAACIFFATSTIESKVNEWISIANACFEEEPKSFWHALAPLIRTLKLEEKWNLIASHENGTLWDKGREPFQSFELIVSLRN</sequence>
<dbReference type="EMBL" id="BARS01027748">
    <property type="protein sequence ID" value="GAG00789.1"/>
    <property type="molecule type" value="Genomic_DNA"/>
</dbReference>
<feature type="non-terminal residue" evidence="1">
    <location>
        <position position="133"/>
    </location>
</feature>
<comment type="caution">
    <text evidence="1">The sequence shown here is derived from an EMBL/GenBank/DDBJ whole genome shotgun (WGS) entry which is preliminary data.</text>
</comment>
<reference evidence="1" key="1">
    <citation type="journal article" date="2014" name="Front. Microbiol.">
        <title>High frequency of phylogenetically diverse reductive dehalogenase-homologous genes in deep subseafloor sedimentary metagenomes.</title>
        <authorList>
            <person name="Kawai M."/>
            <person name="Futagami T."/>
            <person name="Toyoda A."/>
            <person name="Takaki Y."/>
            <person name="Nishi S."/>
            <person name="Hori S."/>
            <person name="Arai W."/>
            <person name="Tsubouchi T."/>
            <person name="Morono Y."/>
            <person name="Uchiyama I."/>
            <person name="Ito T."/>
            <person name="Fujiyama A."/>
            <person name="Inagaki F."/>
            <person name="Takami H."/>
        </authorList>
    </citation>
    <scope>NUCLEOTIDE SEQUENCE</scope>
    <source>
        <strain evidence="1">Expedition CK06-06</strain>
    </source>
</reference>
<evidence type="ECO:0000313" key="1">
    <source>
        <dbReference type="EMBL" id="GAG00789.1"/>
    </source>
</evidence>
<protein>
    <submittedName>
        <fullName evidence="1">Uncharacterized protein</fullName>
    </submittedName>
</protein>
<name>X0U4U6_9ZZZZ</name>
<proteinExistence type="predicted"/>
<organism evidence="1">
    <name type="scientific">marine sediment metagenome</name>
    <dbReference type="NCBI Taxonomy" id="412755"/>
    <lineage>
        <taxon>unclassified sequences</taxon>
        <taxon>metagenomes</taxon>
        <taxon>ecological metagenomes</taxon>
    </lineage>
</organism>
<accession>X0U4U6</accession>
<dbReference type="AlphaFoldDB" id="X0U4U6"/>